<gene>
    <name evidence="2" type="ORF">PLEOSDRAFT_1074350</name>
</gene>
<sequence length="168" mass="18220">MTAAAAPTNKPSTPKATPVGWAWLGALLAIMLDTELATELGRPLVTDATMLLPGRVAVAVIELSSEDSEDRKDEASERRDDDMAEDSLADALAEMEEATEEAEEASEDATEETIDDAELPQRRFLTTELETELWAYTGEAAKHRATDREAALILNCILSLSIVEIKMG</sequence>
<dbReference type="Proteomes" id="UP000027073">
    <property type="component" value="Unassembled WGS sequence"/>
</dbReference>
<dbReference type="InParanoid" id="A0A067P7R0"/>
<dbReference type="HOGENOM" id="CLU_1587187_0_0_1"/>
<proteinExistence type="predicted"/>
<name>A0A067P7R0_PLEO1</name>
<protein>
    <submittedName>
        <fullName evidence="2">Uncharacterized protein</fullName>
    </submittedName>
</protein>
<feature type="compositionally biased region" description="Basic and acidic residues" evidence="1">
    <location>
        <begin position="69"/>
        <end position="81"/>
    </location>
</feature>
<evidence type="ECO:0000313" key="2">
    <source>
        <dbReference type="EMBL" id="KDQ31926.1"/>
    </source>
</evidence>
<dbReference type="VEuPathDB" id="FungiDB:PLEOSDRAFT_1074350"/>
<dbReference type="OrthoDB" id="10436277at2759"/>
<dbReference type="EMBL" id="KL198005">
    <property type="protein sequence ID" value="KDQ31926.1"/>
    <property type="molecule type" value="Genomic_DNA"/>
</dbReference>
<evidence type="ECO:0000256" key="1">
    <source>
        <dbReference type="SAM" id="MobiDB-lite"/>
    </source>
</evidence>
<accession>A0A067P7R0</accession>
<feature type="compositionally biased region" description="Acidic residues" evidence="1">
    <location>
        <begin position="82"/>
        <end position="118"/>
    </location>
</feature>
<feature type="region of interest" description="Disordered" evidence="1">
    <location>
        <begin position="64"/>
        <end position="122"/>
    </location>
</feature>
<evidence type="ECO:0000313" key="3">
    <source>
        <dbReference type="Proteomes" id="UP000027073"/>
    </source>
</evidence>
<dbReference type="AlphaFoldDB" id="A0A067P7R0"/>
<reference evidence="3" key="1">
    <citation type="journal article" date="2014" name="Proc. Natl. Acad. Sci. U.S.A.">
        <title>Extensive sampling of basidiomycete genomes demonstrates inadequacy of the white-rot/brown-rot paradigm for wood decay fungi.</title>
        <authorList>
            <person name="Riley R."/>
            <person name="Salamov A.A."/>
            <person name="Brown D.W."/>
            <person name="Nagy L.G."/>
            <person name="Floudas D."/>
            <person name="Held B.W."/>
            <person name="Levasseur A."/>
            <person name="Lombard V."/>
            <person name="Morin E."/>
            <person name="Otillar R."/>
            <person name="Lindquist E.A."/>
            <person name="Sun H."/>
            <person name="LaButti K.M."/>
            <person name="Schmutz J."/>
            <person name="Jabbour D."/>
            <person name="Luo H."/>
            <person name="Baker S.E."/>
            <person name="Pisabarro A.G."/>
            <person name="Walton J.D."/>
            <person name="Blanchette R.A."/>
            <person name="Henrissat B."/>
            <person name="Martin F."/>
            <person name="Cullen D."/>
            <person name="Hibbett D.S."/>
            <person name="Grigoriev I.V."/>
        </authorList>
    </citation>
    <scope>NUCLEOTIDE SEQUENCE [LARGE SCALE GENOMIC DNA]</scope>
    <source>
        <strain evidence="3">PC15</strain>
    </source>
</reference>
<organism evidence="2 3">
    <name type="scientific">Pleurotus ostreatus (strain PC15)</name>
    <name type="common">Oyster mushroom</name>
    <dbReference type="NCBI Taxonomy" id="1137138"/>
    <lineage>
        <taxon>Eukaryota</taxon>
        <taxon>Fungi</taxon>
        <taxon>Dikarya</taxon>
        <taxon>Basidiomycota</taxon>
        <taxon>Agaricomycotina</taxon>
        <taxon>Agaricomycetes</taxon>
        <taxon>Agaricomycetidae</taxon>
        <taxon>Agaricales</taxon>
        <taxon>Pleurotineae</taxon>
        <taxon>Pleurotaceae</taxon>
        <taxon>Pleurotus</taxon>
    </lineage>
</organism>